<comment type="caution">
    <text evidence="1">The sequence shown here is derived from an EMBL/GenBank/DDBJ whole genome shotgun (WGS) entry which is preliminary data.</text>
</comment>
<reference evidence="1" key="1">
    <citation type="submission" date="2024-06" db="EMBL/GenBank/DDBJ databases">
        <authorList>
            <person name="Liu X."/>
            <person name="Lenzi L."/>
            <person name="Haldenby T S."/>
            <person name="Uol C."/>
        </authorList>
    </citation>
    <scope>NUCLEOTIDE SEQUENCE</scope>
</reference>
<organism evidence="1 2">
    <name type="scientific">Calicophoron daubneyi</name>
    <name type="common">Rumen fluke</name>
    <name type="synonym">Paramphistomum daubneyi</name>
    <dbReference type="NCBI Taxonomy" id="300641"/>
    <lineage>
        <taxon>Eukaryota</taxon>
        <taxon>Metazoa</taxon>
        <taxon>Spiralia</taxon>
        <taxon>Lophotrochozoa</taxon>
        <taxon>Platyhelminthes</taxon>
        <taxon>Trematoda</taxon>
        <taxon>Digenea</taxon>
        <taxon>Plagiorchiida</taxon>
        <taxon>Pronocephalata</taxon>
        <taxon>Paramphistomoidea</taxon>
        <taxon>Paramphistomidae</taxon>
        <taxon>Calicophoron</taxon>
    </lineage>
</organism>
<protein>
    <submittedName>
        <fullName evidence="1">Uncharacterized protein</fullName>
    </submittedName>
</protein>
<sequence>MDKNGEDTACIALRAISPRTEALPPDTLALGIEEELVKMLVNKGASAILVEENPLPRDLSKLPPPAKLQPYMNQAVKVAEACRVSFQLFVSVIWQDEPNLPSRGWLRQMAELLNGINKVHFFLAVPELLQEYYSFFGESTVRKLRVLRKTNSMPSSAESVL</sequence>
<dbReference type="Proteomes" id="UP001497525">
    <property type="component" value="Unassembled WGS sequence"/>
</dbReference>
<proteinExistence type="predicted"/>
<evidence type="ECO:0000313" key="2">
    <source>
        <dbReference type="Proteomes" id="UP001497525"/>
    </source>
</evidence>
<accession>A0AAV2T008</accession>
<dbReference type="AlphaFoldDB" id="A0AAV2T008"/>
<dbReference type="EMBL" id="CAXLJL010000073">
    <property type="protein sequence ID" value="CAL5130778.1"/>
    <property type="molecule type" value="Genomic_DNA"/>
</dbReference>
<evidence type="ECO:0000313" key="1">
    <source>
        <dbReference type="EMBL" id="CAL5130778.1"/>
    </source>
</evidence>
<gene>
    <name evidence="1" type="ORF">CDAUBV1_LOCUS2937</name>
</gene>
<name>A0AAV2T008_CALDB</name>